<name>A0A6A6XMY7_9PLEO</name>
<evidence type="ECO:0000256" key="5">
    <source>
        <dbReference type="ARBA" id="ARBA00038359"/>
    </source>
</evidence>
<reference evidence="9" key="1">
    <citation type="journal article" date="2020" name="Stud. Mycol.">
        <title>101 Dothideomycetes genomes: a test case for predicting lifestyles and emergence of pathogens.</title>
        <authorList>
            <person name="Haridas S."/>
            <person name="Albert R."/>
            <person name="Binder M."/>
            <person name="Bloem J."/>
            <person name="Labutti K."/>
            <person name="Salamov A."/>
            <person name="Andreopoulos B."/>
            <person name="Baker S."/>
            <person name="Barry K."/>
            <person name="Bills G."/>
            <person name="Bluhm B."/>
            <person name="Cannon C."/>
            <person name="Castanera R."/>
            <person name="Culley D."/>
            <person name="Daum C."/>
            <person name="Ezra D."/>
            <person name="Gonzalez J."/>
            <person name="Henrissat B."/>
            <person name="Kuo A."/>
            <person name="Liang C."/>
            <person name="Lipzen A."/>
            <person name="Lutzoni F."/>
            <person name="Magnuson J."/>
            <person name="Mondo S."/>
            <person name="Nolan M."/>
            <person name="Ohm R."/>
            <person name="Pangilinan J."/>
            <person name="Park H.-J."/>
            <person name="Ramirez L."/>
            <person name="Alfaro M."/>
            <person name="Sun H."/>
            <person name="Tritt A."/>
            <person name="Yoshinaga Y."/>
            <person name="Zwiers L.-H."/>
            <person name="Turgeon B."/>
            <person name="Goodwin S."/>
            <person name="Spatafora J."/>
            <person name="Crous P."/>
            <person name="Grigoriev I."/>
        </authorList>
    </citation>
    <scope>NUCLEOTIDE SEQUENCE</scope>
    <source>
        <strain evidence="9">CBS 109.77</strain>
    </source>
</reference>
<dbReference type="Proteomes" id="UP000799757">
    <property type="component" value="Unassembled WGS sequence"/>
</dbReference>
<keyword evidence="3 7" id="KW-1133">Transmembrane helix</keyword>
<dbReference type="InterPro" id="IPR052337">
    <property type="entry name" value="SAT4-like"/>
</dbReference>
<feature type="transmembrane region" description="Helical" evidence="7">
    <location>
        <begin position="98"/>
        <end position="121"/>
    </location>
</feature>
<dbReference type="GO" id="GO:0016020">
    <property type="term" value="C:membrane"/>
    <property type="evidence" value="ECO:0007669"/>
    <property type="project" value="UniProtKB-SubCell"/>
</dbReference>
<accession>A0A6A6XMY7</accession>
<gene>
    <name evidence="9" type="ORF">K505DRAFT_298564</name>
</gene>
<evidence type="ECO:0000256" key="7">
    <source>
        <dbReference type="SAM" id="Phobius"/>
    </source>
</evidence>
<proteinExistence type="inferred from homology"/>
<dbReference type="PANTHER" id="PTHR33048:SF157">
    <property type="entry name" value="INTEGRAL MEMBRANE PROTEIN"/>
    <property type="match status" value="1"/>
</dbReference>
<dbReference type="Pfam" id="PF20684">
    <property type="entry name" value="Fung_rhodopsin"/>
    <property type="match status" value="1"/>
</dbReference>
<feature type="region of interest" description="Disordered" evidence="6">
    <location>
        <begin position="306"/>
        <end position="363"/>
    </location>
</feature>
<dbReference type="AlphaFoldDB" id="A0A6A6XMY7"/>
<evidence type="ECO:0000259" key="8">
    <source>
        <dbReference type="Pfam" id="PF20684"/>
    </source>
</evidence>
<feature type="transmembrane region" description="Helical" evidence="7">
    <location>
        <begin position="142"/>
        <end position="163"/>
    </location>
</feature>
<sequence>MPVANIHIGPAWLWTAATIFPAVCILIVGARLVTRHAQRARFGSDDWCTVSALVIVLGMALTILVGVGTQSLGYATPKVEGTSQLAASSRQQTITRKAFFILTLISTPALALIKLSCVLFYKRVFGKGSGRVVNTALHALTAMIVVWGCGFFFSWLFGCGIHFDYYWTSQENQLKCPADLAKINLSLAISNFLIDCIIIFFPIPLVLKLQMSRVNKFATLVVFALGGLAVAASITRMVIIVEELDLQFAMTVDPNFASTAAIYFIYIEACFALCAVCLPSLSGMFKLKQVQNMIEGFSIALSNLSRGSLGSRGSRESRQSRTSSGRHRREHEQLGPKRPSEDDLDPVFDPRGRDGSGSHVAVQRGDIELDSVYKGADGKGDAIQVTKSVNLESLRR</sequence>
<feature type="transmembrane region" description="Helical" evidence="7">
    <location>
        <begin position="12"/>
        <end position="34"/>
    </location>
</feature>
<keyword evidence="10" id="KW-1185">Reference proteome</keyword>
<evidence type="ECO:0000256" key="1">
    <source>
        <dbReference type="ARBA" id="ARBA00004141"/>
    </source>
</evidence>
<dbReference type="PANTHER" id="PTHR33048">
    <property type="entry name" value="PTH11-LIKE INTEGRAL MEMBRANE PROTEIN (AFU_ORTHOLOGUE AFUA_5G11245)"/>
    <property type="match status" value="1"/>
</dbReference>
<comment type="subcellular location">
    <subcellularLocation>
        <location evidence="1">Membrane</location>
        <topology evidence="1">Multi-pass membrane protein</topology>
    </subcellularLocation>
</comment>
<dbReference type="OrthoDB" id="5393606at2759"/>
<evidence type="ECO:0000256" key="2">
    <source>
        <dbReference type="ARBA" id="ARBA00022692"/>
    </source>
</evidence>
<evidence type="ECO:0000313" key="10">
    <source>
        <dbReference type="Proteomes" id="UP000799757"/>
    </source>
</evidence>
<evidence type="ECO:0000256" key="4">
    <source>
        <dbReference type="ARBA" id="ARBA00023136"/>
    </source>
</evidence>
<dbReference type="EMBL" id="MU001809">
    <property type="protein sequence ID" value="KAF2797305.1"/>
    <property type="molecule type" value="Genomic_DNA"/>
</dbReference>
<protein>
    <recommendedName>
        <fullName evidence="8">Rhodopsin domain-containing protein</fullName>
    </recommendedName>
</protein>
<feature type="transmembrane region" description="Helical" evidence="7">
    <location>
        <begin position="46"/>
        <end position="67"/>
    </location>
</feature>
<evidence type="ECO:0000256" key="3">
    <source>
        <dbReference type="ARBA" id="ARBA00022989"/>
    </source>
</evidence>
<evidence type="ECO:0000256" key="6">
    <source>
        <dbReference type="SAM" id="MobiDB-lite"/>
    </source>
</evidence>
<keyword evidence="2 7" id="KW-0812">Transmembrane</keyword>
<feature type="transmembrane region" description="Helical" evidence="7">
    <location>
        <begin position="183"/>
        <end position="205"/>
    </location>
</feature>
<evidence type="ECO:0000313" key="9">
    <source>
        <dbReference type="EMBL" id="KAF2797305.1"/>
    </source>
</evidence>
<dbReference type="InterPro" id="IPR049326">
    <property type="entry name" value="Rhodopsin_dom_fungi"/>
</dbReference>
<keyword evidence="4 7" id="KW-0472">Membrane</keyword>
<organism evidence="9 10">
    <name type="scientific">Melanomma pulvis-pyrius CBS 109.77</name>
    <dbReference type="NCBI Taxonomy" id="1314802"/>
    <lineage>
        <taxon>Eukaryota</taxon>
        <taxon>Fungi</taxon>
        <taxon>Dikarya</taxon>
        <taxon>Ascomycota</taxon>
        <taxon>Pezizomycotina</taxon>
        <taxon>Dothideomycetes</taxon>
        <taxon>Pleosporomycetidae</taxon>
        <taxon>Pleosporales</taxon>
        <taxon>Melanommataceae</taxon>
        <taxon>Melanomma</taxon>
    </lineage>
</organism>
<feature type="transmembrane region" description="Helical" evidence="7">
    <location>
        <begin position="261"/>
        <end position="281"/>
    </location>
</feature>
<feature type="domain" description="Rhodopsin" evidence="8">
    <location>
        <begin position="30"/>
        <end position="285"/>
    </location>
</feature>
<comment type="similarity">
    <text evidence="5">Belongs to the SAT4 family.</text>
</comment>
<feature type="transmembrane region" description="Helical" evidence="7">
    <location>
        <begin position="217"/>
        <end position="241"/>
    </location>
</feature>
<feature type="compositionally biased region" description="Basic and acidic residues" evidence="6">
    <location>
        <begin position="330"/>
        <end position="341"/>
    </location>
</feature>